<name>Q3ZEG1_EPIFL</name>
<proteinExistence type="predicted"/>
<dbReference type="AlphaFoldDB" id="Q3ZEG1"/>
<reference evidence="1" key="2">
    <citation type="journal article" date="2006" name="Curr. Genet.">
        <title>The complete DNA sequence of the mitochondrial genome of the dermatophyte fungus Epidermophyton floccosum.</title>
        <authorList>
            <person name="Tambor J.H."/>
            <person name="Guedes R.F."/>
            <person name="Nobrega M.P."/>
            <person name="Nobrega F.G."/>
        </authorList>
    </citation>
    <scope>NUCLEOTIDE SEQUENCE</scope>
    <source>
        <strain evidence="1">ATCC 26072</strain>
    </source>
</reference>
<geneLocation type="mitochondrion" evidence="1"/>
<dbReference type="GeneID" id="3666185"/>
<gene>
    <name evidence="1" type="primary">orf5</name>
</gene>
<keyword evidence="1" id="KW-0496">Mitochondrion</keyword>
<reference evidence="1" key="1">
    <citation type="submission" date="2005-01" db="EMBL/GenBank/DDBJ databases">
        <authorList>
            <person name="Tambor J.H.M."/>
            <person name="Guedes R.F."/>
            <person name="Nobrega M.P."/>
            <person name="Nobrega F.G."/>
        </authorList>
    </citation>
    <scope>NUCLEOTIDE SEQUENCE</scope>
    <source>
        <strain evidence="1">ATCC 26072</strain>
    </source>
</reference>
<dbReference type="RefSeq" id="YP_313636.1">
    <property type="nucleotide sequence ID" value="NC_007394.1"/>
</dbReference>
<dbReference type="EMBL" id="AY916130">
    <property type="protein sequence ID" value="AAW78242.1"/>
    <property type="molecule type" value="Genomic_DNA"/>
</dbReference>
<protein>
    <submittedName>
        <fullName evidence="1">Hypothetical orf5</fullName>
    </submittedName>
</protein>
<sequence length="228" mass="26683">MGLTVDVILESQNMAPMFIEFLEGYMYIIQWEGFEGSMQDYLYLRLNLEKFPTICFTAKDLVDRYMALAALGFHLESCADFITKCPFNMEELHTLKCCMGKLRYMELVLLEEMKAHHFLEAKVNRIEPDSQKYFPSSVIDALKTKNFYSNPFIEYDSKPNLFSPIEAKTEKKQFAKAYRLIPGNVFIIEETSPNLEKLEDAKESIIERRKIDKNLTIEPNKSIGYYKR</sequence>
<organism evidence="1">
    <name type="scientific">Epidermophyton floccosum</name>
    <dbReference type="NCBI Taxonomy" id="34391"/>
    <lineage>
        <taxon>Eukaryota</taxon>
        <taxon>Fungi</taxon>
        <taxon>Dikarya</taxon>
        <taxon>Ascomycota</taxon>
        <taxon>Pezizomycotina</taxon>
        <taxon>Eurotiomycetes</taxon>
        <taxon>Eurotiomycetidae</taxon>
        <taxon>Onygenales</taxon>
        <taxon>Arthrodermataceae</taxon>
        <taxon>Epidermophyton</taxon>
    </lineage>
</organism>
<accession>Q3ZEG1</accession>
<evidence type="ECO:0000313" key="1">
    <source>
        <dbReference type="EMBL" id="AAW78242.1"/>
    </source>
</evidence>